<dbReference type="Proteomes" id="UP000683925">
    <property type="component" value="Unassembled WGS sequence"/>
</dbReference>
<keyword evidence="3" id="KW-1185">Reference proteome</keyword>
<dbReference type="EMBL" id="CAJJDP010000039">
    <property type="protein sequence ID" value="CAD8160823.1"/>
    <property type="molecule type" value="Genomic_DNA"/>
</dbReference>
<evidence type="ECO:0000313" key="2">
    <source>
        <dbReference type="EMBL" id="CAD8160823.1"/>
    </source>
</evidence>
<dbReference type="OrthoDB" id="303030at2759"/>
<reference evidence="2" key="1">
    <citation type="submission" date="2021-01" db="EMBL/GenBank/DDBJ databases">
        <authorList>
            <consortium name="Genoscope - CEA"/>
            <person name="William W."/>
        </authorList>
    </citation>
    <scope>NUCLEOTIDE SEQUENCE</scope>
</reference>
<evidence type="ECO:0000256" key="1">
    <source>
        <dbReference type="SAM" id="Coils"/>
    </source>
</evidence>
<name>A0A8S1UA80_PAROT</name>
<dbReference type="OMA" id="SFTNSMH"/>
<feature type="coiled-coil region" evidence="1">
    <location>
        <begin position="8"/>
        <end position="58"/>
    </location>
</feature>
<keyword evidence="1" id="KW-0175">Coiled coil</keyword>
<comment type="caution">
    <text evidence="2">The sequence shown here is derived from an EMBL/GenBank/DDBJ whole genome shotgun (WGS) entry which is preliminary data.</text>
</comment>
<sequence length="236" mass="28352">MEDPISIRETSRQQIQETKKKIKELSHQLAQQFVECEKEQEKKKIQNIRNELAKKHHQNRFSSFTNSMHRPSFIIQIKENKLFDNKSVFINNEIPQLTNLQKSQLISPERNQNPSYIIHQLERPANKQKSEFPPIRRRFLSQKEVERIEFWDKNFSQLQEIEQKEKSSLLIGKIKKQLLEQREVKVFKPTDQCLRYFDKNISLISETSITCRQLSKEISLPKIKEKKVWIPTNNYF</sequence>
<accession>A0A8S1UA80</accession>
<proteinExistence type="predicted"/>
<gene>
    <name evidence="2" type="ORF">POCTA_138.1.T0390055</name>
</gene>
<dbReference type="AlphaFoldDB" id="A0A8S1UA80"/>
<evidence type="ECO:0000313" key="3">
    <source>
        <dbReference type="Proteomes" id="UP000683925"/>
    </source>
</evidence>
<organism evidence="2 3">
    <name type="scientific">Paramecium octaurelia</name>
    <dbReference type="NCBI Taxonomy" id="43137"/>
    <lineage>
        <taxon>Eukaryota</taxon>
        <taxon>Sar</taxon>
        <taxon>Alveolata</taxon>
        <taxon>Ciliophora</taxon>
        <taxon>Intramacronucleata</taxon>
        <taxon>Oligohymenophorea</taxon>
        <taxon>Peniculida</taxon>
        <taxon>Parameciidae</taxon>
        <taxon>Paramecium</taxon>
    </lineage>
</organism>
<protein>
    <submittedName>
        <fullName evidence="2">Uncharacterized protein</fullName>
    </submittedName>
</protein>